<keyword evidence="4" id="KW-1185">Reference proteome</keyword>
<feature type="region of interest" description="Disordered" evidence="1">
    <location>
        <begin position="455"/>
        <end position="545"/>
    </location>
</feature>
<feature type="compositionally biased region" description="Low complexity" evidence="1">
    <location>
        <begin position="161"/>
        <end position="177"/>
    </location>
</feature>
<comment type="caution">
    <text evidence="3">The sequence shown here is derived from an EMBL/GenBank/DDBJ whole genome shotgun (WGS) entry which is preliminary data.</text>
</comment>
<name>A0A2C6KRB3_9APIC</name>
<feature type="transmembrane region" description="Helical" evidence="2">
    <location>
        <begin position="76"/>
        <end position="100"/>
    </location>
</feature>
<proteinExistence type="predicted"/>
<feature type="compositionally biased region" description="Basic and acidic residues" evidence="1">
    <location>
        <begin position="530"/>
        <end position="545"/>
    </location>
</feature>
<evidence type="ECO:0000256" key="2">
    <source>
        <dbReference type="SAM" id="Phobius"/>
    </source>
</evidence>
<feature type="compositionally biased region" description="Low complexity" evidence="1">
    <location>
        <begin position="462"/>
        <end position="483"/>
    </location>
</feature>
<dbReference type="VEuPathDB" id="ToxoDB:CSUI_007318"/>
<keyword evidence="2" id="KW-0472">Membrane</keyword>
<evidence type="ECO:0000313" key="4">
    <source>
        <dbReference type="Proteomes" id="UP000221165"/>
    </source>
</evidence>
<dbReference type="GeneID" id="94430675"/>
<sequence>MAVGADYNRGQLPQFFLFSNVLIFPLELLHAEEQIGVDESCYYARTLLAEGIATAWVDTLLHFWCCPDRRKQADSLYLYVGIVKLLVDLFIQANFGLVELKVRRWERLQRYVALVEAGVEEFPLDPLTAYTSSISSSEGGGGGGPLLLSRMPHHSGQQRGSYLSSSSVSSGSASSSSFTTEKDRSRLGSFYQSSSRGEGDGCYNGSPLSSGLVPGVIYLYYSEIFHLKCGIVIHALDRLLASQSLLLHDQFFFNFLIRQYLPLLAKKKEPPSSEKFWRRLLTEVTVQYIYYWNSRPANKAGGKQRLRLKKEKKRKAWGVSALGMAVVEGGGEASRLDGDEREQQELLDVNPQEHDMLKQLEEALISFRSAFVSGTGCPQLNLSFALQLQRKGSSMDFFNFYLDILALQPPASLADPFGIGGAGGGSFLFPNFNRNQLNYPFFASLSSSSALVSSHSSKRSSKTNSPNRKSSSGSSSASHSSGHPHTSLGISNKRGPSNALGGWGATAKQREGGGGGEQHKRPWMIGPYARGDREKQKAIKEGGDRDQGLPSFYLADLAGLAALNLWQAYEISRLRNSSGTDLFMASSPGIGGRGERGRPLSSWEAVICRSLFPTLKLPSSRFLGSGGGRDGEDAGFEGDTLASDETSIIPTLSDLALLSGIERRGEISKSFSRDSHTITTTTTDIYESRRRVDLVREIDKKIGIEGDRGGGQGEEE</sequence>
<feature type="region of interest" description="Disordered" evidence="1">
    <location>
        <begin position="147"/>
        <end position="181"/>
    </location>
</feature>
<keyword evidence="2" id="KW-1133">Transmembrane helix</keyword>
<dbReference type="OrthoDB" id="347163at2759"/>
<accession>A0A2C6KRB3</accession>
<feature type="non-terminal residue" evidence="3">
    <location>
        <position position="716"/>
    </location>
</feature>
<gene>
    <name evidence="3" type="ORF">CSUI_007318</name>
</gene>
<organism evidence="3 4">
    <name type="scientific">Cystoisospora suis</name>
    <dbReference type="NCBI Taxonomy" id="483139"/>
    <lineage>
        <taxon>Eukaryota</taxon>
        <taxon>Sar</taxon>
        <taxon>Alveolata</taxon>
        <taxon>Apicomplexa</taxon>
        <taxon>Conoidasida</taxon>
        <taxon>Coccidia</taxon>
        <taxon>Eucoccidiorida</taxon>
        <taxon>Eimeriorina</taxon>
        <taxon>Sarcocystidae</taxon>
        <taxon>Cystoisospora</taxon>
    </lineage>
</organism>
<dbReference type="Proteomes" id="UP000221165">
    <property type="component" value="Unassembled WGS sequence"/>
</dbReference>
<dbReference type="EMBL" id="MIGC01003839">
    <property type="protein sequence ID" value="PHJ18853.1"/>
    <property type="molecule type" value="Genomic_DNA"/>
</dbReference>
<dbReference type="AlphaFoldDB" id="A0A2C6KRB3"/>
<evidence type="ECO:0000313" key="3">
    <source>
        <dbReference type="EMBL" id="PHJ18853.1"/>
    </source>
</evidence>
<protein>
    <submittedName>
        <fullName evidence="3">Bromodomain-containing protein</fullName>
    </submittedName>
</protein>
<evidence type="ECO:0000256" key="1">
    <source>
        <dbReference type="SAM" id="MobiDB-lite"/>
    </source>
</evidence>
<reference evidence="3 4" key="1">
    <citation type="journal article" date="2017" name="Int. J. Parasitol.">
        <title>The genome of the protozoan parasite Cystoisospora suis and a reverse vaccinology approach to identify vaccine candidates.</title>
        <authorList>
            <person name="Palmieri N."/>
            <person name="Shrestha A."/>
            <person name="Ruttkowski B."/>
            <person name="Beck T."/>
            <person name="Vogl C."/>
            <person name="Tomley F."/>
            <person name="Blake D.P."/>
            <person name="Joachim A."/>
        </authorList>
    </citation>
    <scope>NUCLEOTIDE SEQUENCE [LARGE SCALE GENOMIC DNA]</scope>
    <source>
        <strain evidence="3 4">Wien I</strain>
    </source>
</reference>
<keyword evidence="2" id="KW-0812">Transmembrane</keyword>
<dbReference type="RefSeq" id="XP_067920558.1">
    <property type="nucleotide sequence ID" value="XM_068067464.1"/>
</dbReference>